<protein>
    <submittedName>
        <fullName evidence="1">Uncharacterized protein</fullName>
    </submittedName>
</protein>
<dbReference type="EMBL" id="JABSTQ010002526">
    <property type="protein sequence ID" value="KAG0444067.1"/>
    <property type="molecule type" value="Genomic_DNA"/>
</dbReference>
<organism evidence="1 2">
    <name type="scientific">Ixodes persulcatus</name>
    <name type="common">Taiga tick</name>
    <dbReference type="NCBI Taxonomy" id="34615"/>
    <lineage>
        <taxon>Eukaryota</taxon>
        <taxon>Metazoa</taxon>
        <taxon>Ecdysozoa</taxon>
        <taxon>Arthropoda</taxon>
        <taxon>Chelicerata</taxon>
        <taxon>Arachnida</taxon>
        <taxon>Acari</taxon>
        <taxon>Parasitiformes</taxon>
        <taxon>Ixodida</taxon>
        <taxon>Ixodoidea</taxon>
        <taxon>Ixodidae</taxon>
        <taxon>Ixodinae</taxon>
        <taxon>Ixodes</taxon>
    </lineage>
</organism>
<dbReference type="Proteomes" id="UP000805193">
    <property type="component" value="Unassembled WGS sequence"/>
</dbReference>
<gene>
    <name evidence="1" type="ORF">HPB47_014214</name>
</gene>
<evidence type="ECO:0000313" key="2">
    <source>
        <dbReference type="Proteomes" id="UP000805193"/>
    </source>
</evidence>
<name>A0AC60QXW7_IXOPE</name>
<sequence>MSSTYTSTRTLCILNVRTPHSQTDGGFMKLQCQQQCQSSSDITASDVSSMEESDGHSGDDCEQHVDPMFPKCVASRGTLRKFQNLIDDYFSRELGVNTTVLPYALTPSSYNVDDSVHLAGVLDRALKKQVQDVSQRSEELENLFVCELTAVECDILAYLGGFFLRFSKESIGNCEAQKANAALGQVTNWDEILKAHNKEVRKNPAFAGGDLPVPAGASDDENADEMAKLREKYKKAKNKVRRLKEELQIVHELNRDLQRALVRKEEQVRASIAPVPLPAPAPPPVVERAAQAAAAFGPAAAPVAAEAPAAAGSLSNEPTYELLTYSEEGDMMNFTDVGVQLQKKAWNNAMDPKIGASVAVKNLATSVWGSDVLLTRTVTGVPSNANKDKEPRPPLTPKKVAFLRAPDAATWATSPKPSHPSRSPESFSSPPRPESGSASTEADELTTFERKITLLDRPADLPKPTDDVRDAVLNGYRFVDVSAVKTLAGAASEGKREGACPLATRRKDCSAGLETVWTCGHALCCSTSVQALGKVRQGSGAMKWPFFWDLNRLVGSLPLNDTALVDESLASNHTTPAIVELLSDMQERSMVDTDYFEESVEVPEEELRGKESQVASTPATASVSRPGPSSVNGTSNVPPRPQKRKRPQAPSTTYIKTVVDEQRLLRQSFEALRGRQFALREREIVLQETAIKVQQELATALMAFMNKNAT</sequence>
<comment type="caution">
    <text evidence="1">The sequence shown here is derived from an EMBL/GenBank/DDBJ whole genome shotgun (WGS) entry which is preliminary data.</text>
</comment>
<accession>A0AC60QXW7</accession>
<evidence type="ECO:0000313" key="1">
    <source>
        <dbReference type="EMBL" id="KAG0444067.1"/>
    </source>
</evidence>
<proteinExistence type="predicted"/>
<keyword evidence="2" id="KW-1185">Reference proteome</keyword>
<reference evidence="1 2" key="1">
    <citation type="journal article" date="2020" name="Cell">
        <title>Large-Scale Comparative Analyses of Tick Genomes Elucidate Their Genetic Diversity and Vector Capacities.</title>
        <authorList>
            <consortium name="Tick Genome and Microbiome Consortium (TIGMIC)"/>
            <person name="Jia N."/>
            <person name="Wang J."/>
            <person name="Shi W."/>
            <person name="Du L."/>
            <person name="Sun Y."/>
            <person name="Zhan W."/>
            <person name="Jiang J.F."/>
            <person name="Wang Q."/>
            <person name="Zhang B."/>
            <person name="Ji P."/>
            <person name="Bell-Sakyi L."/>
            <person name="Cui X.M."/>
            <person name="Yuan T.T."/>
            <person name="Jiang B.G."/>
            <person name="Yang W.F."/>
            <person name="Lam T.T."/>
            <person name="Chang Q.C."/>
            <person name="Ding S.J."/>
            <person name="Wang X.J."/>
            <person name="Zhu J.G."/>
            <person name="Ruan X.D."/>
            <person name="Zhao L."/>
            <person name="Wei J.T."/>
            <person name="Ye R.Z."/>
            <person name="Que T.C."/>
            <person name="Du C.H."/>
            <person name="Zhou Y.H."/>
            <person name="Cheng J.X."/>
            <person name="Dai P.F."/>
            <person name="Guo W.B."/>
            <person name="Han X.H."/>
            <person name="Huang E.J."/>
            <person name="Li L.F."/>
            <person name="Wei W."/>
            <person name="Gao Y.C."/>
            <person name="Liu J.Z."/>
            <person name="Shao H.Z."/>
            <person name="Wang X."/>
            <person name="Wang C.C."/>
            <person name="Yang T.C."/>
            <person name="Huo Q.B."/>
            <person name="Li W."/>
            <person name="Chen H.Y."/>
            <person name="Chen S.E."/>
            <person name="Zhou L.G."/>
            <person name="Ni X.B."/>
            <person name="Tian J.H."/>
            <person name="Sheng Y."/>
            <person name="Liu T."/>
            <person name="Pan Y.S."/>
            <person name="Xia L.Y."/>
            <person name="Li J."/>
            <person name="Zhao F."/>
            <person name="Cao W.C."/>
        </authorList>
    </citation>
    <scope>NUCLEOTIDE SEQUENCE [LARGE SCALE GENOMIC DNA]</scope>
    <source>
        <strain evidence="1">Iper-2018</strain>
    </source>
</reference>